<feature type="domain" description="Putative ER transporter 6TM N-terminal" evidence="7">
    <location>
        <begin position="17"/>
        <end position="311"/>
    </location>
</feature>
<sequence>MQQITSSLLRSISKKLPNRILAQRIFKCVFNSTIALIFCLIPKVVDVLGDEPAMLPLISVMVHPGRRFGTMIEAVIFCISGLLLGNSYALLGRFLAQKALTPEKLHLVDKLQKVENYQNYRTALAILAVFEIIMLFFHGWMRSISHKFFAMVFPLFLVVHFTFMDNLKTDAGTIAKSFTIPFFLGIAISLACNLLIFPEFGSSYLGRSMIITLNELHSTIDSTVQFFISVGNDTSLFKVECPSLAQLTKKKQSLRAKLNSTQAVLQECMYEISYSYLSPAQLRNIIEVLKSQLSYVSALINASQLEFTLLNDNSTTEGENDNKLLITVLERARIPIFELQKVISDSLYVIKVGIAKSYDVDFSSISKSPSIELQDFDLESEDFDARINTLARAMAEFDITFRKELDNLNTEYEDYLSPNDDMFLLSSFLMNLKETANAVCNIMKETKLIYEYRLTQERKGFFGRKVWFSFLTSSDQLKGWFSANSNDLANANETASLNGDTQSKIYLGDDDRPRRKSMSTENEFFENVAAKRKQTIHHNYFDKIIVNSLAFYEKFKPHFRFGIQITVGLMVASFPMFIPKSREWYVDIRGTWIGFVCILVLEPQVGSTFFVFFLRGVGVISGAAWGYLSYVAAINQTNPYLETIVTIFGAIPGYYYFLGTPYVKAAIIGIISIYIVLLSSALPSEIGGSILQNFGKRCLAMIYGGAVALICQLIIFPIKARDELIYEVSDAIGMIAKLQLIYAVGLNGEDSKLSMTEERYENYKKLSATAKSALTRADAYRGSARKEPRLKGNYQDIERVFYEIIFILREVLDRMDNIVLLRKVYGSAIIEEFNSTVFPYRRQVTASINNNLRAVQCALMTKAPLPQYLPSSKIAQQRLIKKVTEVVQEKYPIIKKENNESSDSEGDSQIFVEFRGHGHRPDSSHREHLLKEKFLSWNASSSATEEVIDYLEELVELIKVLVGVHEFKYGFLSRSLYSDYAAKAARGYKDMVTGHEDEDKGNATTPVEDEDDINDSASSVEEYDVNPIALVNTGVSSKSRKSVDSNATKLSNGFRKRVYSIGSWVRGDLTRTKSLGQYTDGEIEGDEDNELPLSLMRVVSKKSTIGK</sequence>
<name>A0A1E3P7Z5_WICAA</name>
<organism evidence="9 10">
    <name type="scientific">Wickerhamomyces anomalus (strain ATCC 58044 / CBS 1984 / NCYC 433 / NRRL Y-366-8)</name>
    <name type="common">Yeast</name>
    <name type="synonym">Hansenula anomala</name>
    <dbReference type="NCBI Taxonomy" id="683960"/>
    <lineage>
        <taxon>Eukaryota</taxon>
        <taxon>Fungi</taxon>
        <taxon>Dikarya</taxon>
        <taxon>Ascomycota</taxon>
        <taxon>Saccharomycotina</taxon>
        <taxon>Saccharomycetes</taxon>
        <taxon>Phaffomycetales</taxon>
        <taxon>Wickerhamomycetaceae</taxon>
        <taxon>Wickerhamomyces</taxon>
    </lineage>
</organism>
<proteinExistence type="predicted"/>
<evidence type="ECO:0000313" key="10">
    <source>
        <dbReference type="Proteomes" id="UP000094112"/>
    </source>
</evidence>
<evidence type="ECO:0000256" key="5">
    <source>
        <dbReference type="SAM" id="MobiDB-lite"/>
    </source>
</evidence>
<dbReference type="OrthoDB" id="68611at2759"/>
<reference evidence="9 10" key="1">
    <citation type="journal article" date="2016" name="Proc. Natl. Acad. Sci. U.S.A.">
        <title>Comparative genomics of biotechnologically important yeasts.</title>
        <authorList>
            <person name="Riley R."/>
            <person name="Haridas S."/>
            <person name="Wolfe K.H."/>
            <person name="Lopes M.R."/>
            <person name="Hittinger C.T."/>
            <person name="Goeker M."/>
            <person name="Salamov A.A."/>
            <person name="Wisecaver J.H."/>
            <person name="Long T.M."/>
            <person name="Calvey C.H."/>
            <person name="Aerts A.L."/>
            <person name="Barry K.W."/>
            <person name="Choi C."/>
            <person name="Clum A."/>
            <person name="Coughlan A.Y."/>
            <person name="Deshpande S."/>
            <person name="Douglass A.P."/>
            <person name="Hanson S.J."/>
            <person name="Klenk H.-P."/>
            <person name="LaButti K.M."/>
            <person name="Lapidus A."/>
            <person name="Lindquist E.A."/>
            <person name="Lipzen A.M."/>
            <person name="Meier-Kolthoff J.P."/>
            <person name="Ohm R.A."/>
            <person name="Otillar R.P."/>
            <person name="Pangilinan J.L."/>
            <person name="Peng Y."/>
            <person name="Rokas A."/>
            <person name="Rosa C.A."/>
            <person name="Scheuner C."/>
            <person name="Sibirny A.A."/>
            <person name="Slot J.C."/>
            <person name="Stielow J.B."/>
            <person name="Sun H."/>
            <person name="Kurtzman C.P."/>
            <person name="Blackwell M."/>
            <person name="Grigoriev I.V."/>
            <person name="Jeffries T.W."/>
        </authorList>
    </citation>
    <scope>NUCLEOTIDE SEQUENCE [LARGE SCALE GENOMIC DNA]</scope>
    <source>
        <strain evidence="10">ATCC 58044 / CBS 1984 / NCYC 433 / NRRL Y-366-8</strain>
    </source>
</reference>
<dbReference type="PANTHER" id="PTHR47804">
    <property type="entry name" value="60S RIBOSOMAL PROTEIN L19"/>
    <property type="match status" value="1"/>
</dbReference>
<dbReference type="InterPro" id="IPR018823">
    <property type="entry name" value="ArAE_2_N"/>
</dbReference>
<feature type="domain" description="Integral membrane bound transporter" evidence="8">
    <location>
        <begin position="588"/>
        <end position="711"/>
    </location>
</feature>
<dbReference type="Proteomes" id="UP000094112">
    <property type="component" value="Unassembled WGS sequence"/>
</dbReference>
<keyword evidence="3 6" id="KW-1133">Transmembrane helix</keyword>
<dbReference type="InterPro" id="IPR049453">
    <property type="entry name" value="Memb_transporter_dom"/>
</dbReference>
<dbReference type="InterPro" id="IPR023244">
    <property type="entry name" value="Brefeldin_A-sensitivity_4"/>
</dbReference>
<feature type="transmembrane region" description="Helical" evidence="6">
    <location>
        <begin position="71"/>
        <end position="91"/>
    </location>
</feature>
<evidence type="ECO:0000313" key="9">
    <source>
        <dbReference type="EMBL" id="ODQ61533.1"/>
    </source>
</evidence>
<dbReference type="GO" id="GO:0016020">
    <property type="term" value="C:membrane"/>
    <property type="evidence" value="ECO:0007669"/>
    <property type="project" value="UniProtKB-SubCell"/>
</dbReference>
<evidence type="ECO:0000256" key="4">
    <source>
        <dbReference type="ARBA" id="ARBA00023136"/>
    </source>
</evidence>
<gene>
    <name evidence="9" type="ORF">WICANDRAFT_27943</name>
</gene>
<evidence type="ECO:0000259" key="8">
    <source>
        <dbReference type="Pfam" id="PF13515"/>
    </source>
</evidence>
<dbReference type="AlphaFoldDB" id="A0A1E3P7Z5"/>
<feature type="transmembrane region" description="Helical" evidence="6">
    <location>
        <begin position="698"/>
        <end position="718"/>
    </location>
</feature>
<feature type="transmembrane region" description="Helical" evidence="6">
    <location>
        <begin position="120"/>
        <end position="141"/>
    </location>
</feature>
<dbReference type="GeneID" id="30198675"/>
<protein>
    <submittedName>
        <fullName evidence="9">Uncharacterized protein</fullName>
    </submittedName>
</protein>
<comment type="subcellular location">
    <subcellularLocation>
        <location evidence="1">Membrane</location>
        <topology evidence="1">Multi-pass membrane protein</topology>
    </subcellularLocation>
</comment>
<dbReference type="Pfam" id="PF10337">
    <property type="entry name" value="ArAE_2_N"/>
    <property type="match status" value="1"/>
</dbReference>
<feature type="transmembrane region" description="Helical" evidence="6">
    <location>
        <begin position="21"/>
        <end position="45"/>
    </location>
</feature>
<feature type="transmembrane region" description="Helical" evidence="6">
    <location>
        <begin position="147"/>
        <end position="166"/>
    </location>
</feature>
<accession>A0A1E3P7Z5</accession>
<evidence type="ECO:0000256" key="6">
    <source>
        <dbReference type="SAM" id="Phobius"/>
    </source>
</evidence>
<dbReference type="PRINTS" id="PR02047">
    <property type="entry name" value="BREFELDNASP4"/>
</dbReference>
<keyword evidence="10" id="KW-1185">Reference proteome</keyword>
<dbReference type="PANTHER" id="PTHR47804:SF4">
    <property type="entry name" value="AFR661WP"/>
    <property type="match status" value="1"/>
</dbReference>
<feature type="transmembrane region" description="Helical" evidence="6">
    <location>
        <begin position="663"/>
        <end position="686"/>
    </location>
</feature>
<dbReference type="InterPro" id="IPR052430">
    <property type="entry name" value="IVT-Associated"/>
</dbReference>
<feature type="region of interest" description="Disordered" evidence="5">
    <location>
        <begin position="993"/>
        <end position="1018"/>
    </location>
</feature>
<dbReference type="EMBL" id="KV454209">
    <property type="protein sequence ID" value="ODQ61533.1"/>
    <property type="molecule type" value="Genomic_DNA"/>
</dbReference>
<evidence type="ECO:0000256" key="2">
    <source>
        <dbReference type="ARBA" id="ARBA00022692"/>
    </source>
</evidence>
<feature type="transmembrane region" description="Helical" evidence="6">
    <location>
        <begin position="607"/>
        <end position="628"/>
    </location>
</feature>
<feature type="transmembrane region" description="Helical" evidence="6">
    <location>
        <begin position="178"/>
        <end position="197"/>
    </location>
</feature>
<keyword evidence="2 6" id="KW-0812">Transmembrane</keyword>
<feature type="transmembrane region" description="Helical" evidence="6">
    <location>
        <begin position="559"/>
        <end position="577"/>
    </location>
</feature>
<dbReference type="Pfam" id="PF13515">
    <property type="entry name" value="FUSC_2"/>
    <property type="match status" value="1"/>
</dbReference>
<dbReference type="STRING" id="683960.A0A1E3P7Z5"/>
<feature type="transmembrane region" description="Helical" evidence="6">
    <location>
        <begin position="640"/>
        <end position="657"/>
    </location>
</feature>
<keyword evidence="4 6" id="KW-0472">Membrane</keyword>
<evidence type="ECO:0000259" key="7">
    <source>
        <dbReference type="Pfam" id="PF10337"/>
    </source>
</evidence>
<evidence type="ECO:0000256" key="1">
    <source>
        <dbReference type="ARBA" id="ARBA00004141"/>
    </source>
</evidence>
<dbReference type="RefSeq" id="XP_019040740.1">
    <property type="nucleotide sequence ID" value="XM_019181429.1"/>
</dbReference>
<evidence type="ECO:0000256" key="3">
    <source>
        <dbReference type="ARBA" id="ARBA00022989"/>
    </source>
</evidence>